<protein>
    <submittedName>
        <fullName evidence="1">Uncharacterized protein</fullName>
    </submittedName>
</protein>
<dbReference type="Proteomes" id="UP000461880">
    <property type="component" value="Unassembled WGS sequence"/>
</dbReference>
<organism evidence="1 2">
    <name type="scientific">Stecheria intestinalis</name>
    <dbReference type="NCBI Taxonomy" id="2606630"/>
    <lineage>
        <taxon>Bacteria</taxon>
        <taxon>Bacillati</taxon>
        <taxon>Bacillota</taxon>
        <taxon>Erysipelotrichia</taxon>
        <taxon>Erysipelotrichales</taxon>
        <taxon>Erysipelotrichaceae</taxon>
        <taxon>Stecheria</taxon>
    </lineage>
</organism>
<keyword evidence="2" id="KW-1185">Reference proteome</keyword>
<dbReference type="AlphaFoldDB" id="A0A7X2NU20"/>
<sequence>MMFGVKVKTVNTSKEYTIEELYDAIKGHSFSAGAPALTKHGLATIITFPPLDRHNQVWIVPIVGLKKSSTSKFQISKNDAAGVGNMAVNGILSDLTGGITNLRSAAGGNAKKAEKLVDLTVDELNAMNL</sequence>
<dbReference type="EMBL" id="VUMN01000023">
    <property type="protein sequence ID" value="MSS59123.1"/>
    <property type="molecule type" value="Genomic_DNA"/>
</dbReference>
<accession>A0A7X2NU20</accession>
<evidence type="ECO:0000313" key="2">
    <source>
        <dbReference type="Proteomes" id="UP000461880"/>
    </source>
</evidence>
<reference evidence="1 2" key="1">
    <citation type="submission" date="2019-08" db="EMBL/GenBank/DDBJ databases">
        <title>In-depth cultivation of the pig gut microbiome towards novel bacterial diversity and tailored functional studies.</title>
        <authorList>
            <person name="Wylensek D."/>
            <person name="Hitch T.C.A."/>
            <person name="Clavel T."/>
        </authorList>
    </citation>
    <scope>NUCLEOTIDE SEQUENCE [LARGE SCALE GENOMIC DNA]</scope>
    <source>
        <strain evidence="1 2">Oil+RF-744-GAM-WT-6</strain>
    </source>
</reference>
<comment type="caution">
    <text evidence="1">The sequence shown here is derived from an EMBL/GenBank/DDBJ whole genome shotgun (WGS) entry which is preliminary data.</text>
</comment>
<gene>
    <name evidence="1" type="ORF">FYJ51_09440</name>
</gene>
<proteinExistence type="predicted"/>
<name>A0A7X2NU20_9FIRM</name>
<evidence type="ECO:0000313" key="1">
    <source>
        <dbReference type="EMBL" id="MSS59123.1"/>
    </source>
</evidence>